<evidence type="ECO:0000256" key="2">
    <source>
        <dbReference type="ARBA" id="ARBA00022473"/>
    </source>
</evidence>
<feature type="DNA-binding region" description="Homeobox" evidence="12">
    <location>
        <begin position="49"/>
        <end position="113"/>
    </location>
</feature>
<evidence type="ECO:0000256" key="8">
    <source>
        <dbReference type="ARBA" id="ARBA00023163"/>
    </source>
</evidence>
<evidence type="ECO:0000256" key="7">
    <source>
        <dbReference type="ARBA" id="ARBA00023155"/>
    </source>
</evidence>
<feature type="region of interest" description="Disordered" evidence="14">
    <location>
        <begin position="1"/>
        <end position="59"/>
    </location>
</feature>
<evidence type="ECO:0000256" key="12">
    <source>
        <dbReference type="PROSITE-ProRule" id="PRU00108"/>
    </source>
</evidence>
<evidence type="ECO:0000256" key="13">
    <source>
        <dbReference type="RuleBase" id="RU000682"/>
    </source>
</evidence>
<gene>
    <name evidence="16" type="ORF">DCAR_0104300</name>
</gene>
<keyword evidence="4" id="KW-0805">Transcription regulation</keyword>
<dbReference type="InterPro" id="IPR044557">
    <property type="entry name" value="WOX8/9-like"/>
</dbReference>
<dbReference type="PANTHER" id="PTHR47288:SF1">
    <property type="entry name" value="WUSCHEL-RELATED HOMEOBOX 9"/>
    <property type="match status" value="1"/>
</dbReference>
<dbReference type="Proteomes" id="UP000077755">
    <property type="component" value="Chromosome 1"/>
</dbReference>
<feature type="domain" description="Homeobox" evidence="15">
    <location>
        <begin position="47"/>
        <end position="112"/>
    </location>
</feature>
<keyword evidence="8" id="KW-0804">Transcription</keyword>
<keyword evidence="5" id="KW-0287">Flowering</keyword>
<evidence type="ECO:0000256" key="1">
    <source>
        <dbReference type="ARBA" id="ARBA00004123"/>
    </source>
</evidence>
<keyword evidence="6 12" id="KW-0238">DNA-binding</keyword>
<evidence type="ECO:0000256" key="4">
    <source>
        <dbReference type="ARBA" id="ARBA00023015"/>
    </source>
</evidence>
<keyword evidence="3" id="KW-0221">Differentiation</keyword>
<sequence length="396" mass="43324">MDSSKRNWPSMFRSKPSINSHRHQWQHDIAPLISRPFTSSVSDQERSHEPKPRWNPKPEQIRILEGIFNSGMVNPPRDEIRRIRAQLQEYGQVGDANVFYWFQNRKSRSKNKKNSLQNSTTKSSLSTHTLSPQAIAKPAPLVSNSSSSSSDKSSHKSAERKPFSCNVLDGLNSPTGSVNQPYFSAFLPEPYMFPGSQSSLISGSSAAGLSLAQGFCFPELVASNDYVGHNNNSVSQHLGQAFGNCSSTSASVLLTDLMNLGGVSNYYKRGEDNDKTKMQQLLSYSVTTATPTCAQTILPPAVSPSVMSAINHIQGEEVRKSTVFINDVAIEVASGPFNVREAFGDDAVLIHSSGQPVVTNEWGVTLHSLQHGAFYYLLSASIANSHLHSHGNICII</sequence>
<dbReference type="PROSITE" id="PS50071">
    <property type="entry name" value="HOMEOBOX_2"/>
    <property type="match status" value="1"/>
</dbReference>
<dbReference type="InterPro" id="IPR001356">
    <property type="entry name" value="HD"/>
</dbReference>
<dbReference type="SMART" id="SM00389">
    <property type="entry name" value="HOX"/>
    <property type="match status" value="1"/>
</dbReference>
<evidence type="ECO:0000256" key="11">
    <source>
        <dbReference type="ARBA" id="ARBA00068485"/>
    </source>
</evidence>
<evidence type="ECO:0000256" key="14">
    <source>
        <dbReference type="SAM" id="MobiDB-lite"/>
    </source>
</evidence>
<dbReference type="AlphaFoldDB" id="A0AAF0WB89"/>
<dbReference type="GO" id="GO:0003677">
    <property type="term" value="F:DNA binding"/>
    <property type="evidence" value="ECO:0007669"/>
    <property type="project" value="UniProtKB-UniRule"/>
</dbReference>
<dbReference type="GO" id="GO:0050793">
    <property type="term" value="P:regulation of developmental process"/>
    <property type="evidence" value="ECO:0007669"/>
    <property type="project" value="InterPro"/>
</dbReference>
<dbReference type="EMBL" id="CP093343">
    <property type="protein sequence ID" value="WOG85113.1"/>
    <property type="molecule type" value="Genomic_DNA"/>
</dbReference>
<evidence type="ECO:0000256" key="10">
    <source>
        <dbReference type="ARBA" id="ARBA00024040"/>
    </source>
</evidence>
<dbReference type="GO" id="GO:0030154">
    <property type="term" value="P:cell differentiation"/>
    <property type="evidence" value="ECO:0007669"/>
    <property type="project" value="UniProtKB-KW"/>
</dbReference>
<evidence type="ECO:0000256" key="6">
    <source>
        <dbReference type="ARBA" id="ARBA00023125"/>
    </source>
</evidence>
<name>A0AAF0WB89_DAUCS</name>
<comment type="subcellular location">
    <subcellularLocation>
        <location evidence="1 12 13">Nucleus</location>
    </subcellularLocation>
</comment>
<evidence type="ECO:0000256" key="9">
    <source>
        <dbReference type="ARBA" id="ARBA00023242"/>
    </source>
</evidence>
<evidence type="ECO:0000259" key="15">
    <source>
        <dbReference type="PROSITE" id="PS50071"/>
    </source>
</evidence>
<dbReference type="Pfam" id="PF00046">
    <property type="entry name" value="Homeodomain"/>
    <property type="match status" value="1"/>
</dbReference>
<dbReference type="GO" id="GO:0009908">
    <property type="term" value="P:flower development"/>
    <property type="evidence" value="ECO:0007669"/>
    <property type="project" value="UniProtKB-KW"/>
</dbReference>
<dbReference type="GO" id="GO:0005634">
    <property type="term" value="C:nucleus"/>
    <property type="evidence" value="ECO:0007669"/>
    <property type="project" value="UniProtKB-SubCell"/>
</dbReference>
<keyword evidence="2" id="KW-0217">Developmental protein</keyword>
<evidence type="ECO:0000256" key="3">
    <source>
        <dbReference type="ARBA" id="ARBA00022782"/>
    </source>
</evidence>
<reference evidence="16" key="1">
    <citation type="journal article" date="2016" name="Nat. Genet.">
        <title>A high-quality carrot genome assembly provides new insights into carotenoid accumulation and asterid genome evolution.</title>
        <authorList>
            <person name="Iorizzo M."/>
            <person name="Ellison S."/>
            <person name="Senalik D."/>
            <person name="Zeng P."/>
            <person name="Satapoomin P."/>
            <person name="Huang J."/>
            <person name="Bowman M."/>
            <person name="Iovene M."/>
            <person name="Sanseverino W."/>
            <person name="Cavagnaro P."/>
            <person name="Yildiz M."/>
            <person name="Macko-Podgorni A."/>
            <person name="Moranska E."/>
            <person name="Grzebelus E."/>
            <person name="Grzebelus D."/>
            <person name="Ashrafi H."/>
            <person name="Zheng Z."/>
            <person name="Cheng S."/>
            <person name="Spooner D."/>
            <person name="Van Deynze A."/>
            <person name="Simon P."/>
        </authorList>
    </citation>
    <scope>NUCLEOTIDE SEQUENCE</scope>
    <source>
        <tissue evidence="16">Leaf</tissue>
    </source>
</reference>
<evidence type="ECO:0000313" key="17">
    <source>
        <dbReference type="Proteomes" id="UP000077755"/>
    </source>
</evidence>
<feature type="region of interest" description="Disordered" evidence="14">
    <location>
        <begin position="110"/>
        <end position="160"/>
    </location>
</feature>
<reference evidence="16" key="2">
    <citation type="submission" date="2022-03" db="EMBL/GenBank/DDBJ databases">
        <title>Draft title - Genomic analysis of global carrot germplasm unveils the trajectory of domestication and the origin of high carotenoid orange carrot.</title>
        <authorList>
            <person name="Iorizzo M."/>
            <person name="Ellison S."/>
            <person name="Senalik D."/>
            <person name="Macko-Podgorni A."/>
            <person name="Grzebelus D."/>
            <person name="Bostan H."/>
            <person name="Rolling W."/>
            <person name="Curaba J."/>
            <person name="Simon P."/>
        </authorList>
    </citation>
    <scope>NUCLEOTIDE SEQUENCE</scope>
    <source>
        <tissue evidence="16">Leaf</tissue>
    </source>
</reference>
<keyword evidence="7 12" id="KW-0371">Homeobox</keyword>
<feature type="compositionally biased region" description="Low complexity" evidence="14">
    <location>
        <begin position="114"/>
        <end position="131"/>
    </location>
</feature>
<dbReference type="PANTHER" id="PTHR47288">
    <property type="entry name" value="WUSCHEL-RELATED HOMEOBOX 9"/>
    <property type="match status" value="1"/>
</dbReference>
<dbReference type="CDD" id="cd00086">
    <property type="entry name" value="homeodomain"/>
    <property type="match status" value="1"/>
</dbReference>
<dbReference type="SUPFAM" id="SSF46689">
    <property type="entry name" value="Homeodomain-like"/>
    <property type="match status" value="1"/>
</dbReference>
<comment type="similarity">
    <text evidence="10">Belongs to the WUS homeobox family.</text>
</comment>
<organism evidence="16 17">
    <name type="scientific">Daucus carota subsp. sativus</name>
    <name type="common">Carrot</name>
    <dbReference type="NCBI Taxonomy" id="79200"/>
    <lineage>
        <taxon>Eukaryota</taxon>
        <taxon>Viridiplantae</taxon>
        <taxon>Streptophyta</taxon>
        <taxon>Embryophyta</taxon>
        <taxon>Tracheophyta</taxon>
        <taxon>Spermatophyta</taxon>
        <taxon>Magnoliopsida</taxon>
        <taxon>eudicotyledons</taxon>
        <taxon>Gunneridae</taxon>
        <taxon>Pentapetalae</taxon>
        <taxon>asterids</taxon>
        <taxon>campanulids</taxon>
        <taxon>Apiales</taxon>
        <taxon>Apiaceae</taxon>
        <taxon>Apioideae</taxon>
        <taxon>Scandiceae</taxon>
        <taxon>Daucinae</taxon>
        <taxon>Daucus</taxon>
        <taxon>Daucus sect. Daucus</taxon>
    </lineage>
</organism>
<protein>
    <recommendedName>
        <fullName evidence="11">Protein WUSCHEL</fullName>
    </recommendedName>
</protein>
<evidence type="ECO:0000313" key="16">
    <source>
        <dbReference type="EMBL" id="WOG85113.1"/>
    </source>
</evidence>
<keyword evidence="17" id="KW-1185">Reference proteome</keyword>
<accession>A0AAF0WB89</accession>
<dbReference type="FunFam" id="1.10.10.60:FF:000118">
    <property type="entry name" value="WUSCHEL-related homeobox 11"/>
    <property type="match status" value="1"/>
</dbReference>
<dbReference type="GO" id="GO:0003700">
    <property type="term" value="F:DNA-binding transcription factor activity"/>
    <property type="evidence" value="ECO:0007669"/>
    <property type="project" value="InterPro"/>
</dbReference>
<keyword evidence="9 12" id="KW-0539">Nucleus</keyword>
<feature type="compositionally biased region" description="Basic and acidic residues" evidence="14">
    <location>
        <begin position="43"/>
        <end position="52"/>
    </location>
</feature>
<proteinExistence type="inferred from homology"/>
<dbReference type="InterPro" id="IPR009057">
    <property type="entry name" value="Homeodomain-like_sf"/>
</dbReference>
<dbReference type="Gene3D" id="1.10.10.60">
    <property type="entry name" value="Homeodomain-like"/>
    <property type="match status" value="1"/>
</dbReference>
<evidence type="ECO:0000256" key="5">
    <source>
        <dbReference type="ARBA" id="ARBA00023089"/>
    </source>
</evidence>